<dbReference type="Proteomes" id="UP000186394">
    <property type="component" value="Unassembled WGS sequence"/>
</dbReference>
<sequence>MPGNVLRVGAAQGTQLGPRTALKICGLNVVRNLGLGDALTLRRATSTIVPSVPRVLTPGVIVETTWSPTATVSAPVTVVPVSTPFTAPVVTVPAIVARRVFVMARPLGVPTGAVGLVIPSCALTAPRVSFIPRETAACAEAVPLTAATTPTCVAVVRPVLTVLIRHGPSFTPGLPSVPPLSLNTWEEPTWSEALRRNETR</sequence>
<name>A0A1Q8VIZ5_9ACTO</name>
<accession>A0A1Q8VIZ5</accession>
<gene>
    <name evidence="1" type="ORF">BKH28_10460</name>
</gene>
<evidence type="ECO:0000313" key="2">
    <source>
        <dbReference type="Proteomes" id="UP000186394"/>
    </source>
</evidence>
<protein>
    <submittedName>
        <fullName evidence="1">Uncharacterized protein</fullName>
    </submittedName>
</protein>
<dbReference type="AlphaFoldDB" id="A0A1Q8VIZ5"/>
<dbReference type="EMBL" id="MSKL01000026">
    <property type="protein sequence ID" value="OLO48066.1"/>
    <property type="molecule type" value="Genomic_DNA"/>
</dbReference>
<evidence type="ECO:0000313" key="1">
    <source>
        <dbReference type="EMBL" id="OLO48066.1"/>
    </source>
</evidence>
<comment type="caution">
    <text evidence="1">The sequence shown here is derived from an EMBL/GenBank/DDBJ whole genome shotgun (WGS) entry which is preliminary data.</text>
</comment>
<organism evidence="1 2">
    <name type="scientific">Actinomyces oris</name>
    <dbReference type="NCBI Taxonomy" id="544580"/>
    <lineage>
        <taxon>Bacteria</taxon>
        <taxon>Bacillati</taxon>
        <taxon>Actinomycetota</taxon>
        <taxon>Actinomycetes</taxon>
        <taxon>Actinomycetales</taxon>
        <taxon>Actinomycetaceae</taxon>
        <taxon>Actinomyces</taxon>
    </lineage>
</organism>
<reference evidence="1 2" key="1">
    <citation type="submission" date="2016-12" db="EMBL/GenBank/DDBJ databases">
        <title>Genomic comparison of strains in the 'Actinomyces naeslundii' group.</title>
        <authorList>
            <person name="Mughal S.R."/>
            <person name="Do T."/>
            <person name="Gilbert S.C."/>
            <person name="Witherden E.A."/>
            <person name="Didelot X."/>
            <person name="Beighton D."/>
        </authorList>
    </citation>
    <scope>NUCLEOTIDE SEQUENCE [LARGE SCALE GENOMIC DNA]</scope>
    <source>
        <strain evidence="1 2">P6N</strain>
    </source>
</reference>
<proteinExistence type="predicted"/>